<evidence type="ECO:0000313" key="2">
    <source>
        <dbReference type="RefSeq" id="XP_014663370.1"/>
    </source>
</evidence>
<dbReference type="Proteomes" id="UP000695022">
    <property type="component" value="Unplaced"/>
</dbReference>
<proteinExistence type="predicted"/>
<reference evidence="2" key="1">
    <citation type="submission" date="2025-08" db="UniProtKB">
        <authorList>
            <consortium name="RefSeq"/>
        </authorList>
    </citation>
    <scope>IDENTIFICATION</scope>
</reference>
<sequence>MAYTFHCDCTGMTWGRLYENCVDVPSTVAFLRGIGLLATDMQCCNAACNGQQMAERKLACKDGMTWRCLNKDCRRVKNIRTGSLFERSHLNLKQIILLVYFWTRNMLNQELIRHELDIRSSSTIVDWKNFIREVCELYFVLNPVQFDESGKTIY</sequence>
<accession>A0ABM1DTU9</accession>
<gene>
    <name evidence="2" type="primary">LOC106806038</name>
</gene>
<dbReference type="RefSeq" id="XP_014663370.1">
    <property type="nucleotide sequence ID" value="XM_014807884.1"/>
</dbReference>
<dbReference type="GeneID" id="106806038"/>
<evidence type="ECO:0000313" key="1">
    <source>
        <dbReference type="Proteomes" id="UP000695022"/>
    </source>
</evidence>
<organism evidence="1 2">
    <name type="scientific">Priapulus caudatus</name>
    <name type="common">Priapulid worm</name>
    <dbReference type="NCBI Taxonomy" id="37621"/>
    <lineage>
        <taxon>Eukaryota</taxon>
        <taxon>Metazoa</taxon>
        <taxon>Ecdysozoa</taxon>
        <taxon>Scalidophora</taxon>
        <taxon>Priapulida</taxon>
        <taxon>Priapulimorpha</taxon>
        <taxon>Priapulimorphida</taxon>
        <taxon>Priapulidae</taxon>
        <taxon>Priapulus</taxon>
    </lineage>
</organism>
<name>A0ABM1DTU9_PRICU</name>
<protein>
    <submittedName>
        <fullName evidence="2">Uncharacterized protein LOC106806038</fullName>
    </submittedName>
</protein>
<keyword evidence="1" id="KW-1185">Reference proteome</keyword>